<evidence type="ECO:0000256" key="2">
    <source>
        <dbReference type="SAM" id="Phobius"/>
    </source>
</evidence>
<organism evidence="3 4">
    <name type="scientific">Enterovirga aerilata</name>
    <dbReference type="NCBI Taxonomy" id="2730920"/>
    <lineage>
        <taxon>Bacteria</taxon>
        <taxon>Pseudomonadati</taxon>
        <taxon>Pseudomonadota</taxon>
        <taxon>Alphaproteobacteria</taxon>
        <taxon>Hyphomicrobiales</taxon>
        <taxon>Methylobacteriaceae</taxon>
        <taxon>Enterovirga</taxon>
    </lineage>
</organism>
<feature type="compositionally biased region" description="Basic and acidic residues" evidence="1">
    <location>
        <begin position="117"/>
        <end position="127"/>
    </location>
</feature>
<keyword evidence="4" id="KW-1185">Reference proteome</keyword>
<comment type="caution">
    <text evidence="3">The sequence shown here is derived from an EMBL/GenBank/DDBJ whole genome shotgun (WGS) entry which is preliminary data.</text>
</comment>
<keyword evidence="2" id="KW-0812">Transmembrane</keyword>
<evidence type="ECO:0000256" key="1">
    <source>
        <dbReference type="SAM" id="MobiDB-lite"/>
    </source>
</evidence>
<evidence type="ECO:0000313" key="3">
    <source>
        <dbReference type="EMBL" id="NNM73643.1"/>
    </source>
</evidence>
<dbReference type="Proteomes" id="UP000564885">
    <property type="component" value="Unassembled WGS sequence"/>
</dbReference>
<sequence>MRRLLWAAGWVGVFFWSLFALAAYGLIDLVGGAFMRNADVFSSDPGTVEWLFNLFGWIRGFSTSAVLVVWGLVSLAILAVPWLFDRLTASPPQTGAFPPPSPAGRDGVIDLGPGDYTVRHPEPDRRGPTPRIGPHR</sequence>
<feature type="region of interest" description="Disordered" evidence="1">
    <location>
        <begin position="94"/>
        <end position="136"/>
    </location>
</feature>
<dbReference type="EMBL" id="JABEPP010000004">
    <property type="protein sequence ID" value="NNM73643.1"/>
    <property type="molecule type" value="Genomic_DNA"/>
</dbReference>
<dbReference type="AlphaFoldDB" id="A0A849II77"/>
<protein>
    <submittedName>
        <fullName evidence="3">Uncharacterized protein</fullName>
    </submittedName>
</protein>
<feature type="transmembrane region" description="Helical" evidence="2">
    <location>
        <begin position="61"/>
        <end position="84"/>
    </location>
</feature>
<keyword evidence="2" id="KW-1133">Transmembrane helix</keyword>
<feature type="transmembrane region" description="Helical" evidence="2">
    <location>
        <begin position="7"/>
        <end position="27"/>
    </location>
</feature>
<gene>
    <name evidence="3" type="ORF">HJG44_14740</name>
</gene>
<proteinExistence type="predicted"/>
<name>A0A849II77_9HYPH</name>
<evidence type="ECO:0000313" key="4">
    <source>
        <dbReference type="Proteomes" id="UP000564885"/>
    </source>
</evidence>
<keyword evidence="2" id="KW-0472">Membrane</keyword>
<accession>A0A849II77</accession>
<reference evidence="3 4" key="1">
    <citation type="submission" date="2020-04" db="EMBL/GenBank/DDBJ databases">
        <title>Enterovirga sp. isolate from soil.</title>
        <authorList>
            <person name="Chea S."/>
            <person name="Kim D.-U."/>
        </authorList>
    </citation>
    <scope>NUCLEOTIDE SEQUENCE [LARGE SCALE GENOMIC DNA]</scope>
    <source>
        <strain evidence="3 4">DB1703</strain>
    </source>
</reference>
<dbReference type="RefSeq" id="WP_171219142.1">
    <property type="nucleotide sequence ID" value="NZ_JABEPP010000004.1"/>
</dbReference>